<name>N1UH54_9LEPT</name>
<gene>
    <name evidence="1" type="ORF">LEP1GSC043_1536</name>
</gene>
<protein>
    <submittedName>
        <fullName evidence="1">Uncharacterized protein</fullName>
    </submittedName>
</protein>
<dbReference type="AlphaFoldDB" id="N1UH54"/>
<dbReference type="Proteomes" id="UP000012249">
    <property type="component" value="Unassembled WGS sequence"/>
</dbReference>
<organism evidence="1 2">
    <name type="scientific">Leptospira weilii str. Ecochallenge</name>
    <dbReference type="NCBI Taxonomy" id="1049986"/>
    <lineage>
        <taxon>Bacteria</taxon>
        <taxon>Pseudomonadati</taxon>
        <taxon>Spirochaetota</taxon>
        <taxon>Spirochaetia</taxon>
        <taxon>Leptospirales</taxon>
        <taxon>Leptospiraceae</taxon>
        <taxon>Leptospira</taxon>
    </lineage>
</organism>
<reference evidence="1 2" key="1">
    <citation type="submission" date="2013-02" db="EMBL/GenBank/DDBJ databases">
        <authorList>
            <person name="Harkins D.M."/>
            <person name="Durkin A.S."/>
            <person name="Brinkac L.M."/>
            <person name="Haft D.H."/>
            <person name="Selengut J.D."/>
            <person name="Sanka R."/>
            <person name="DePew J."/>
            <person name="Purushe J."/>
            <person name="Haake D.A."/>
            <person name="Matsunaga J."/>
            <person name="Vinetz J.M."/>
            <person name="Sutton G.G."/>
            <person name="Nierman W.C."/>
            <person name="Fouts D.E."/>
        </authorList>
    </citation>
    <scope>NUCLEOTIDE SEQUENCE [LARGE SCALE GENOMIC DNA]</scope>
    <source>
        <strain evidence="1 2">Ecochallenge</strain>
    </source>
</reference>
<dbReference type="EMBL" id="AHMI02000097">
    <property type="protein sequence ID" value="EMY15365.1"/>
    <property type="molecule type" value="Genomic_DNA"/>
</dbReference>
<sequence length="347" mass="37729">MKEFLWKTITTLFILCLTSYCNGEKGADNSSLLLLLSPQQSSGVNGLTNSDIAADSDAQVVSNFEDLNVNQGEPDLVLFDPNLKAWIDPADNNQCFFHFTLKVKNRGNGVFNPHSKFAPSVESKPNVKPDHRIGNAIGNLRPGEIQNLSFLSRYHIRSIVDRNGELKIRSEFIGVTDGSKTDSQSAFASTFDCGAKPTESGSPDLIVALNGVTEVKPGEDISRKLKVEVSNIGNSPANGSRPGNEGYMVDLILSKDTIVPEGYAPYSPDYQEDGLLRGGRISNTPDLAAGANVLVSEGSNFIPNNVPSGNYFLCARVDVGSKVTESDEKIIRLAFRLRFNPTSRNRI</sequence>
<dbReference type="Gene3D" id="2.60.40.10">
    <property type="entry name" value="Immunoglobulins"/>
    <property type="match status" value="1"/>
</dbReference>
<proteinExistence type="predicted"/>
<evidence type="ECO:0000313" key="1">
    <source>
        <dbReference type="EMBL" id="EMY15365.1"/>
    </source>
</evidence>
<dbReference type="InterPro" id="IPR013783">
    <property type="entry name" value="Ig-like_fold"/>
</dbReference>
<accession>N1UH54</accession>
<comment type="caution">
    <text evidence="1">The sequence shown here is derived from an EMBL/GenBank/DDBJ whole genome shotgun (WGS) entry which is preliminary data.</text>
</comment>
<evidence type="ECO:0000313" key="2">
    <source>
        <dbReference type="Proteomes" id="UP000012249"/>
    </source>
</evidence>